<name>A0A7U7ERA9_9GAMM</name>
<keyword evidence="1 2" id="KW-0378">Hydrolase</keyword>
<dbReference type="HAMAP" id="MF_01940">
    <property type="entry name" value="RNA_CPDase"/>
    <property type="match status" value="1"/>
</dbReference>
<feature type="active site" description="Proton donor" evidence="2">
    <location>
        <position position="42"/>
    </location>
</feature>
<comment type="similarity">
    <text evidence="2">Belongs to the 2H phosphoesterase superfamily. ThpR family.</text>
</comment>
<dbReference type="InterPro" id="IPR004175">
    <property type="entry name" value="RNA_CPDase"/>
</dbReference>
<comment type="function">
    <text evidence="2">Hydrolyzes RNA 2',3'-cyclic phosphodiester to an RNA 2'-phosphomonoester.</text>
</comment>
<dbReference type="GO" id="GO:0004113">
    <property type="term" value="F:2',3'-cyclic-nucleotide 3'-phosphodiesterase activity"/>
    <property type="evidence" value="ECO:0007669"/>
    <property type="project" value="InterPro"/>
</dbReference>
<sequence>MSTPPLRLFFALPCPAETARAMADWRDGLELSGRPVAAENLHITLAFLGAQPRGRLDELKTLAAGVTGDSFELRLDSLGHWRNGLLHLVPSQTPEALLALEQALRERLLHAGFALETRPFRPHLTLVRHCTKAPGATQPDFAWRVGEFALFVSEHAASGSRYKALGRWPLRA</sequence>
<gene>
    <name evidence="3" type="primary">thpR</name>
    <name evidence="3" type="ORF">PSEWESI4_03047</name>
</gene>
<dbReference type="AlphaFoldDB" id="A0A7U7ERA9"/>
<dbReference type="NCBIfam" id="TIGR02258">
    <property type="entry name" value="2_5_ligase"/>
    <property type="match status" value="1"/>
</dbReference>
<comment type="catalytic activity">
    <reaction evidence="2">
        <text>a 3'-end 2',3'-cyclophospho-ribonucleotide-RNA + H2O = a 3'-end 2'-phospho-ribonucleotide-RNA + H(+)</text>
        <dbReference type="Rhea" id="RHEA:11828"/>
        <dbReference type="Rhea" id="RHEA-COMP:10464"/>
        <dbReference type="Rhea" id="RHEA-COMP:17353"/>
        <dbReference type="ChEBI" id="CHEBI:15377"/>
        <dbReference type="ChEBI" id="CHEBI:15378"/>
        <dbReference type="ChEBI" id="CHEBI:83064"/>
        <dbReference type="ChEBI" id="CHEBI:173113"/>
        <dbReference type="EC" id="3.1.4.58"/>
    </reaction>
</comment>
<dbReference type="EMBL" id="CAJFCI010000060">
    <property type="protein sequence ID" value="CAD5108755.1"/>
    <property type="molecule type" value="Genomic_DNA"/>
</dbReference>
<organism evidence="3 4">
    <name type="scientific">Zestomonas carbonaria</name>
    <dbReference type="NCBI Taxonomy" id="2762745"/>
    <lineage>
        <taxon>Bacteria</taxon>
        <taxon>Pseudomonadati</taxon>
        <taxon>Pseudomonadota</taxon>
        <taxon>Gammaproteobacteria</taxon>
        <taxon>Pseudomonadales</taxon>
        <taxon>Pseudomonadaceae</taxon>
        <taxon>Zestomonas</taxon>
    </lineage>
</organism>
<comment type="caution">
    <text evidence="3">The sequence shown here is derived from an EMBL/GenBank/DDBJ whole genome shotgun (WGS) entry which is preliminary data.</text>
</comment>
<feature type="short sequence motif" description="HXTX 2" evidence="2">
    <location>
        <begin position="123"/>
        <end position="126"/>
    </location>
</feature>
<feature type="active site" description="Proton acceptor" evidence="2">
    <location>
        <position position="123"/>
    </location>
</feature>
<evidence type="ECO:0000256" key="1">
    <source>
        <dbReference type="ARBA" id="ARBA00022801"/>
    </source>
</evidence>
<dbReference type="PANTHER" id="PTHR35561:SF1">
    <property type="entry name" value="RNA 2',3'-CYCLIC PHOSPHODIESTERASE"/>
    <property type="match status" value="1"/>
</dbReference>
<evidence type="ECO:0000313" key="3">
    <source>
        <dbReference type="EMBL" id="CAD5108755.1"/>
    </source>
</evidence>
<accession>A0A7U7ERA9</accession>
<evidence type="ECO:0000313" key="4">
    <source>
        <dbReference type="Proteomes" id="UP000583387"/>
    </source>
</evidence>
<keyword evidence="4" id="KW-1185">Reference proteome</keyword>
<dbReference type="RefSeq" id="WP_187672074.1">
    <property type="nucleotide sequence ID" value="NZ_CAJFCI010000060.1"/>
</dbReference>
<dbReference type="PANTHER" id="PTHR35561">
    <property type="entry name" value="RNA 2',3'-CYCLIC PHOSPHODIESTERASE"/>
    <property type="match status" value="1"/>
</dbReference>
<dbReference type="Gene3D" id="3.90.1140.10">
    <property type="entry name" value="Cyclic phosphodiesterase"/>
    <property type="match status" value="1"/>
</dbReference>
<reference evidence="3 4" key="1">
    <citation type="submission" date="2020-08" db="EMBL/GenBank/DDBJ databases">
        <authorList>
            <person name="Criscuolo A."/>
        </authorList>
    </citation>
    <scope>NUCLEOTIDE SEQUENCE [LARGE SCALE GENOMIC DNA]</scope>
    <source>
        <strain evidence="3">CIP111764</strain>
    </source>
</reference>
<dbReference type="EC" id="3.1.4.58" evidence="2"/>
<protein>
    <recommendedName>
        <fullName evidence="2">RNA 2',3'-cyclic phosphodiesterase</fullName>
        <shortName evidence="2">RNA 2',3'-CPDase</shortName>
        <ecNumber evidence="2">3.1.4.58</ecNumber>
    </recommendedName>
</protein>
<proteinExistence type="inferred from homology"/>
<evidence type="ECO:0000256" key="2">
    <source>
        <dbReference type="HAMAP-Rule" id="MF_01940"/>
    </source>
</evidence>
<dbReference type="GO" id="GO:0008664">
    <property type="term" value="F:RNA 2',3'-cyclic 3'-phosphodiesterase activity"/>
    <property type="evidence" value="ECO:0007669"/>
    <property type="project" value="UniProtKB-EC"/>
</dbReference>
<dbReference type="InterPro" id="IPR009097">
    <property type="entry name" value="Cyclic_Pdiesterase"/>
</dbReference>
<dbReference type="Proteomes" id="UP000583387">
    <property type="component" value="Unassembled WGS sequence"/>
</dbReference>
<dbReference type="SUPFAM" id="SSF55144">
    <property type="entry name" value="LigT-like"/>
    <property type="match status" value="1"/>
</dbReference>
<dbReference type="Pfam" id="PF13563">
    <property type="entry name" value="2_5_RNA_ligase2"/>
    <property type="match status" value="1"/>
</dbReference>
<feature type="short sequence motif" description="HXTX 1" evidence="2">
    <location>
        <begin position="42"/>
        <end position="45"/>
    </location>
</feature>